<gene>
    <name evidence="2" type="ORF">DU478_16560</name>
</gene>
<dbReference type="AlphaFoldDB" id="A0A369TIE6"/>
<organism evidence="2 3">
    <name type="scientific">Thalassococcus profundi</name>
    <dbReference type="NCBI Taxonomy" id="2282382"/>
    <lineage>
        <taxon>Bacteria</taxon>
        <taxon>Pseudomonadati</taxon>
        <taxon>Pseudomonadota</taxon>
        <taxon>Alphaproteobacteria</taxon>
        <taxon>Rhodobacterales</taxon>
        <taxon>Roseobacteraceae</taxon>
        <taxon>Thalassococcus</taxon>
    </lineage>
</organism>
<dbReference type="SUPFAM" id="SSF53098">
    <property type="entry name" value="Ribonuclease H-like"/>
    <property type="match status" value="1"/>
</dbReference>
<dbReference type="InterPro" id="IPR012337">
    <property type="entry name" value="RNaseH-like_sf"/>
</dbReference>
<proteinExistence type="predicted"/>
<feature type="domain" description="Integrase catalytic" evidence="1">
    <location>
        <begin position="40"/>
        <end position="97"/>
    </location>
</feature>
<dbReference type="InterPro" id="IPR036397">
    <property type="entry name" value="RNaseH_sf"/>
</dbReference>
<dbReference type="EMBL" id="QPMK01000015">
    <property type="protein sequence ID" value="RDD65048.1"/>
    <property type="molecule type" value="Genomic_DNA"/>
</dbReference>
<name>A0A369TIE6_9RHOB</name>
<keyword evidence="3" id="KW-1185">Reference proteome</keyword>
<accession>A0A369TIE6</accession>
<sequence length="201" mass="22985">MQPGRHLGRRADILCKYGVAGCTRQKLTFRATRVFFAHVQRFLYLVAITDWFTREVLASWISNTLEVDFCVEALNEAIHRFGPSEIMNTDQASQFTSFALDRPSEAGRHADLDGRQGPVSRHRFDRASMTFAEARVRLASRPEDRIEDQGRRWPLDRLLQATAAPCRLWRTTVRRGLPESDQIRMERTGSSLDDPGSCSMI</sequence>
<evidence type="ECO:0000313" key="2">
    <source>
        <dbReference type="EMBL" id="RDD65048.1"/>
    </source>
</evidence>
<dbReference type="Pfam" id="PF00665">
    <property type="entry name" value="rve"/>
    <property type="match status" value="1"/>
</dbReference>
<evidence type="ECO:0000259" key="1">
    <source>
        <dbReference type="Pfam" id="PF00665"/>
    </source>
</evidence>
<dbReference type="Proteomes" id="UP000253977">
    <property type="component" value="Unassembled WGS sequence"/>
</dbReference>
<dbReference type="Gene3D" id="3.30.420.10">
    <property type="entry name" value="Ribonuclease H-like superfamily/Ribonuclease H"/>
    <property type="match status" value="1"/>
</dbReference>
<reference evidence="2 3" key="1">
    <citation type="submission" date="2018-07" db="EMBL/GenBank/DDBJ databases">
        <title>Thalassococcus profundi sp. nov., a marine bacterium isolated from deep seawater of Okinawa Trough.</title>
        <authorList>
            <person name="Yu M."/>
        </authorList>
    </citation>
    <scope>NUCLEOTIDE SEQUENCE [LARGE SCALE GENOMIC DNA]</scope>
    <source>
        <strain evidence="2 3">WRAS1</strain>
    </source>
</reference>
<dbReference type="OrthoDB" id="9814072at2"/>
<dbReference type="GO" id="GO:0003676">
    <property type="term" value="F:nucleic acid binding"/>
    <property type="evidence" value="ECO:0007669"/>
    <property type="project" value="InterPro"/>
</dbReference>
<dbReference type="GO" id="GO:0015074">
    <property type="term" value="P:DNA integration"/>
    <property type="evidence" value="ECO:0007669"/>
    <property type="project" value="InterPro"/>
</dbReference>
<comment type="caution">
    <text evidence="2">The sequence shown here is derived from an EMBL/GenBank/DDBJ whole genome shotgun (WGS) entry which is preliminary data.</text>
</comment>
<protein>
    <submittedName>
        <fullName evidence="2">Transposase</fullName>
    </submittedName>
</protein>
<evidence type="ECO:0000313" key="3">
    <source>
        <dbReference type="Proteomes" id="UP000253977"/>
    </source>
</evidence>
<dbReference type="InterPro" id="IPR001584">
    <property type="entry name" value="Integrase_cat-core"/>
</dbReference>